<evidence type="ECO:0000313" key="1">
    <source>
        <dbReference type="EMBL" id="KJF76124.1"/>
    </source>
</evidence>
<dbReference type="AlphaFoldDB" id="A0A0D8L339"/>
<accession>A0A0D8L339</accession>
<evidence type="ECO:0000313" key="2">
    <source>
        <dbReference type="Proteomes" id="UP000032582"/>
    </source>
</evidence>
<proteinExistence type="predicted"/>
<dbReference type="PATRIC" id="fig|582.24.peg.6451"/>
<comment type="caution">
    <text evidence="1">The sequence shown here is derived from an EMBL/GenBank/DDBJ whole genome shotgun (WGS) entry which is preliminary data.</text>
</comment>
<dbReference type="Proteomes" id="UP000032582">
    <property type="component" value="Unassembled WGS sequence"/>
</dbReference>
<organism evidence="1 2">
    <name type="scientific">Morganella morganii</name>
    <name type="common">Proteus morganii</name>
    <dbReference type="NCBI Taxonomy" id="582"/>
    <lineage>
        <taxon>Bacteria</taxon>
        <taxon>Pseudomonadati</taxon>
        <taxon>Pseudomonadota</taxon>
        <taxon>Gammaproteobacteria</taxon>
        <taxon>Enterobacterales</taxon>
        <taxon>Morganellaceae</taxon>
        <taxon>Morganella</taxon>
    </lineage>
</organism>
<reference evidence="1 2" key="1">
    <citation type="submission" date="2015-02" db="EMBL/GenBank/DDBJ databases">
        <title>Whole genome shotgun sequencing of cultured foodborne pathogen.</title>
        <authorList>
            <person name="Timme R."/>
            <person name="Allard M.W."/>
            <person name="Strain E."/>
            <person name="Evans P.S."/>
            <person name="Brown E."/>
        </authorList>
    </citation>
    <scope>NUCLEOTIDE SEQUENCE [LARGE SCALE GENOMIC DNA]</scope>
    <source>
        <strain evidence="1 2">GCSL-TSO-24</strain>
    </source>
</reference>
<sequence length="167" mass="19107">MNTLSNNKGRFMTITYKEMRERALGIQAENDKRIEFLKSGIKKLLSDYVASLELESGTWKNIDGREREYVDVYLNRNEEFIPFQFDDITTYYTTIAFATVVNDDPRGGECASCSFSIESDQSAGSLIIKLRDIRGKEFTITNNDFSEVCNAIKDATYADIARLSDFR</sequence>
<gene>
    <name evidence="1" type="ORF">UA45_20250</name>
</gene>
<name>A0A0D8L339_MORMO</name>
<protein>
    <submittedName>
        <fullName evidence="1">Uncharacterized protein</fullName>
    </submittedName>
</protein>
<dbReference type="EMBL" id="JZSH01000407">
    <property type="protein sequence ID" value="KJF76124.1"/>
    <property type="molecule type" value="Genomic_DNA"/>
</dbReference>